<dbReference type="PANTHER" id="PTHR11941">
    <property type="entry name" value="ENOYL-COA HYDRATASE-RELATED"/>
    <property type="match status" value="1"/>
</dbReference>
<dbReference type="PANTHER" id="PTHR11941:SF133">
    <property type="entry name" value="1,2-EPOXYPHENYLACETYL-COA ISOMERASE"/>
    <property type="match status" value="1"/>
</dbReference>
<dbReference type="Pfam" id="PF00378">
    <property type="entry name" value="ECH_1"/>
    <property type="match status" value="1"/>
</dbReference>
<comment type="similarity">
    <text evidence="1">Belongs to the enoyl-CoA hydratase/isomerase family.</text>
</comment>
<keyword evidence="5" id="KW-1185">Reference proteome</keyword>
<comment type="caution">
    <text evidence="4">The sequence shown here is derived from an EMBL/GenBank/DDBJ whole genome shotgun (WGS) entry which is preliminary data.</text>
</comment>
<evidence type="ECO:0000256" key="1">
    <source>
        <dbReference type="ARBA" id="ARBA00005254"/>
    </source>
</evidence>
<dbReference type="InterPro" id="IPR001753">
    <property type="entry name" value="Enoyl-CoA_hydra/iso"/>
</dbReference>
<dbReference type="InterPro" id="IPR029045">
    <property type="entry name" value="ClpP/crotonase-like_dom_sf"/>
</dbReference>
<dbReference type="Gene3D" id="3.90.226.10">
    <property type="entry name" value="2-enoyl-CoA Hydratase, Chain A, domain 1"/>
    <property type="match status" value="1"/>
</dbReference>
<dbReference type="GO" id="GO:0006635">
    <property type="term" value="P:fatty acid beta-oxidation"/>
    <property type="evidence" value="ECO:0007669"/>
    <property type="project" value="TreeGrafter"/>
</dbReference>
<dbReference type="EMBL" id="PJCH01000011">
    <property type="protein sequence ID" value="PQA86814.1"/>
    <property type="molecule type" value="Genomic_DNA"/>
</dbReference>
<proteinExistence type="inferred from homology"/>
<sequence>MGSGMMALTKGRKDKENGSMTVNYDSPGDGVALITLNRPDKLNSFNRQLRADLTAALAKASADDKIRAVVVTGEGRAFCAGADVSAVDEMSNVEDILNTEYAGFLNIVQSAPKPVIAAINGPAAGIGMTLALTCDLRVMGEGAYLMSAFSNIGLVPDGGLSFLLTREIGYARAYQLAIEAEKIDAKRAAEWGLVNRVVADDKVLENAMGWAAEIATRAPVALALTKRAFRAAAQDGLKNAMAYEAMLQRQAIATEDCAEGVAALFQKRKPAFKGK</sequence>
<evidence type="ECO:0000256" key="2">
    <source>
        <dbReference type="ARBA" id="ARBA00023239"/>
    </source>
</evidence>
<evidence type="ECO:0000313" key="5">
    <source>
        <dbReference type="Proteomes" id="UP000239504"/>
    </source>
</evidence>
<dbReference type="Proteomes" id="UP000239504">
    <property type="component" value="Unassembled WGS sequence"/>
</dbReference>
<dbReference type="GO" id="GO:0016829">
    <property type="term" value="F:lyase activity"/>
    <property type="evidence" value="ECO:0007669"/>
    <property type="project" value="UniProtKB-KW"/>
</dbReference>
<evidence type="ECO:0000256" key="3">
    <source>
        <dbReference type="SAM" id="MobiDB-lite"/>
    </source>
</evidence>
<protein>
    <submittedName>
        <fullName evidence="4">Enoyl-CoA hydratase</fullName>
    </submittedName>
</protein>
<feature type="region of interest" description="Disordered" evidence="3">
    <location>
        <begin position="1"/>
        <end position="22"/>
    </location>
</feature>
<keyword evidence="2" id="KW-0456">Lyase</keyword>
<gene>
    <name evidence="4" type="ORF">CW354_15125</name>
</gene>
<accession>A0A2S7K2T1</accession>
<dbReference type="Gene3D" id="1.10.12.10">
    <property type="entry name" value="Lyase 2-enoyl-coa Hydratase, Chain A, domain 2"/>
    <property type="match status" value="1"/>
</dbReference>
<dbReference type="CDD" id="cd06558">
    <property type="entry name" value="crotonase-like"/>
    <property type="match status" value="1"/>
</dbReference>
<dbReference type="AlphaFoldDB" id="A0A2S7K2T1"/>
<organism evidence="4 5">
    <name type="scientific">Hyphococcus luteus</name>
    <dbReference type="NCBI Taxonomy" id="2058213"/>
    <lineage>
        <taxon>Bacteria</taxon>
        <taxon>Pseudomonadati</taxon>
        <taxon>Pseudomonadota</taxon>
        <taxon>Alphaproteobacteria</taxon>
        <taxon>Parvularculales</taxon>
        <taxon>Parvularculaceae</taxon>
        <taxon>Hyphococcus</taxon>
    </lineage>
</organism>
<reference evidence="4 5" key="1">
    <citation type="submission" date="2017-12" db="EMBL/GenBank/DDBJ databases">
        <authorList>
            <person name="Hurst M.R.H."/>
        </authorList>
    </citation>
    <scope>NUCLEOTIDE SEQUENCE [LARGE SCALE GENOMIC DNA]</scope>
    <source>
        <strain evidence="4 5">SY-3-19</strain>
    </source>
</reference>
<dbReference type="InterPro" id="IPR014748">
    <property type="entry name" value="Enoyl-CoA_hydra_C"/>
</dbReference>
<name>A0A2S7K2T1_9PROT</name>
<dbReference type="OrthoDB" id="9781757at2"/>
<dbReference type="SUPFAM" id="SSF52096">
    <property type="entry name" value="ClpP/crotonase"/>
    <property type="match status" value="1"/>
</dbReference>
<evidence type="ECO:0000313" key="4">
    <source>
        <dbReference type="EMBL" id="PQA86814.1"/>
    </source>
</evidence>